<dbReference type="OrthoDB" id="2880076at2"/>
<sequence>MIVKDLYLESIRFEESSLAHYIHHLLEEGNIELDDNISSIDFDQADHRKVAEMIEGNVLGFHKVGVYSLKMNESDFVFIYAESEQEAIRFYSETFHETPLNCYEYSLDFELVRGNGVISFRDMRKEFMSFPVVAGYFQKTES</sequence>
<organism evidence="1 2">
    <name type="scientific">Metabacillus sediminilitoris</name>
    <dbReference type="NCBI Taxonomy" id="2567941"/>
    <lineage>
        <taxon>Bacteria</taxon>
        <taxon>Bacillati</taxon>
        <taxon>Bacillota</taxon>
        <taxon>Bacilli</taxon>
        <taxon>Bacillales</taxon>
        <taxon>Bacillaceae</taxon>
        <taxon>Metabacillus</taxon>
    </lineage>
</organism>
<dbReference type="AlphaFoldDB" id="A0A4S4BQI6"/>
<evidence type="ECO:0000313" key="2">
    <source>
        <dbReference type="Proteomes" id="UP000310334"/>
    </source>
</evidence>
<dbReference type="Proteomes" id="UP000310334">
    <property type="component" value="Unassembled WGS sequence"/>
</dbReference>
<gene>
    <name evidence="1" type="ORF">E6W99_19675</name>
</gene>
<keyword evidence="2" id="KW-1185">Reference proteome</keyword>
<protein>
    <submittedName>
        <fullName evidence="1">Uncharacterized protein</fullName>
    </submittedName>
</protein>
<name>A0A4S4BQI6_9BACI</name>
<accession>A0A4S4BQI6</accession>
<dbReference type="RefSeq" id="WP_136356977.1">
    <property type="nucleotide sequence ID" value="NZ_CP046266.1"/>
</dbReference>
<comment type="caution">
    <text evidence="1">The sequence shown here is derived from an EMBL/GenBank/DDBJ whole genome shotgun (WGS) entry which is preliminary data.</text>
</comment>
<evidence type="ECO:0000313" key="1">
    <source>
        <dbReference type="EMBL" id="THF77202.1"/>
    </source>
</evidence>
<proteinExistence type="predicted"/>
<dbReference type="EMBL" id="SSNT01000016">
    <property type="protein sequence ID" value="THF77202.1"/>
    <property type="molecule type" value="Genomic_DNA"/>
</dbReference>
<reference evidence="1 2" key="1">
    <citation type="submission" date="2019-04" db="EMBL/GenBank/DDBJ databases">
        <title>Bacillus sediminilitoris sp. nov., isolated from a tidal flat sediment on the East China Sea.</title>
        <authorList>
            <person name="Wei Y."/>
            <person name="Mao H."/>
            <person name="Fang J."/>
        </authorList>
    </citation>
    <scope>NUCLEOTIDE SEQUENCE [LARGE SCALE GENOMIC DNA]</scope>
    <source>
        <strain evidence="1 2">DSL-17</strain>
    </source>
</reference>